<protein>
    <submittedName>
        <fullName evidence="1">Uncharacterized protein</fullName>
    </submittedName>
</protein>
<dbReference type="EMBL" id="QEXO01000001">
    <property type="protein sequence ID" value="PWE16076.1"/>
    <property type="molecule type" value="Genomic_DNA"/>
</dbReference>
<evidence type="ECO:0000313" key="1">
    <source>
        <dbReference type="EMBL" id="PWE16076.1"/>
    </source>
</evidence>
<dbReference type="RefSeq" id="WP_109088522.1">
    <property type="nucleotide sequence ID" value="NZ_QEXO01000001.1"/>
</dbReference>
<dbReference type="AlphaFoldDB" id="A0A2U2BQ03"/>
<sequence length="113" mass="13183">MSRHYFETTYKDHPVTVLLGWDRALGHYFLVIEKQVDFVDPDVTGFDDQYLYSNLYESNPFGLSLEHFKAVLHRLKITVPANMFTEVERDSWNNVGNWDILHQADGSFAVRSV</sequence>
<name>A0A2U2BQ03_ALCFA</name>
<proteinExistence type="predicted"/>
<reference evidence="1 2" key="1">
    <citation type="submission" date="2018-05" db="EMBL/GenBank/DDBJ databases">
        <title>Genome Sequence of an Efficient Indole-Degrading Bacterium, Alcaligenes sp.YBY.</title>
        <authorList>
            <person name="Yang B."/>
        </authorList>
    </citation>
    <scope>NUCLEOTIDE SEQUENCE [LARGE SCALE GENOMIC DNA]</scope>
    <source>
        <strain evidence="1 2">YBY</strain>
    </source>
</reference>
<organism evidence="1 2">
    <name type="scientific">Alcaligenes faecalis</name>
    <dbReference type="NCBI Taxonomy" id="511"/>
    <lineage>
        <taxon>Bacteria</taxon>
        <taxon>Pseudomonadati</taxon>
        <taxon>Pseudomonadota</taxon>
        <taxon>Betaproteobacteria</taxon>
        <taxon>Burkholderiales</taxon>
        <taxon>Alcaligenaceae</taxon>
        <taxon>Alcaligenes</taxon>
    </lineage>
</organism>
<reference evidence="1 2" key="2">
    <citation type="submission" date="2018-05" db="EMBL/GenBank/DDBJ databases">
        <authorList>
            <person name="Lanie J.A."/>
            <person name="Ng W.-L."/>
            <person name="Kazmierczak K.M."/>
            <person name="Andrzejewski T.M."/>
            <person name="Davidsen T.M."/>
            <person name="Wayne K.J."/>
            <person name="Tettelin H."/>
            <person name="Glass J.I."/>
            <person name="Rusch D."/>
            <person name="Podicherti R."/>
            <person name="Tsui H.-C.T."/>
            <person name="Winkler M.E."/>
        </authorList>
    </citation>
    <scope>NUCLEOTIDE SEQUENCE [LARGE SCALE GENOMIC DNA]</scope>
    <source>
        <strain evidence="1 2">YBY</strain>
    </source>
</reference>
<dbReference type="Proteomes" id="UP000245216">
    <property type="component" value="Unassembled WGS sequence"/>
</dbReference>
<evidence type="ECO:0000313" key="2">
    <source>
        <dbReference type="Proteomes" id="UP000245216"/>
    </source>
</evidence>
<comment type="caution">
    <text evidence="1">The sequence shown here is derived from an EMBL/GenBank/DDBJ whole genome shotgun (WGS) entry which is preliminary data.</text>
</comment>
<gene>
    <name evidence="1" type="ORF">DF183_04950</name>
</gene>
<accession>A0A2U2BQ03</accession>
<dbReference type="STRING" id="511.UZ73_00105"/>